<name>A0A064CRW2_9MYCO</name>
<reference evidence="2" key="1">
    <citation type="submission" date="2014-05" db="EMBL/GenBank/DDBJ databases">
        <title>Genome sequence of Mycobacterium aromaticivorans strain JS19b1T (= DSM 45407T).</title>
        <authorList>
            <person name="Kwak Y."/>
            <person name="Park G.-S."/>
            <person name="Li Q.X."/>
            <person name="Lee S.-E."/>
            <person name="Shin J.-H."/>
        </authorList>
    </citation>
    <scope>NUCLEOTIDE SEQUENCE [LARGE SCALE GENOMIC DNA]</scope>
    <source>
        <strain evidence="2">JS19b1</strain>
    </source>
</reference>
<dbReference type="GO" id="GO:0006950">
    <property type="term" value="P:response to stress"/>
    <property type="evidence" value="ECO:0007669"/>
    <property type="project" value="TreeGrafter"/>
</dbReference>
<dbReference type="EMBL" id="JALN02000001">
    <property type="protein sequence ID" value="KDF02392.1"/>
    <property type="molecule type" value="Genomic_DNA"/>
</dbReference>
<dbReference type="Proteomes" id="UP000022835">
    <property type="component" value="Unassembled WGS sequence"/>
</dbReference>
<dbReference type="GO" id="GO:0003700">
    <property type="term" value="F:DNA-binding transcription factor activity"/>
    <property type="evidence" value="ECO:0007669"/>
    <property type="project" value="InterPro"/>
</dbReference>
<dbReference type="STRING" id="1440774.Y900_026515"/>
<dbReference type="SMART" id="SM00347">
    <property type="entry name" value="HTH_MARR"/>
    <property type="match status" value="1"/>
</dbReference>
<sequence length="155" mass="16555">MTSSPKDESLDSISRTLAQVVRLTSSRSLFARDASAAGVALTQPSYALLRVLIDHGPLAMGALARGAHMDMGMATRQVTSLVDAGFVTRTANPADLRIALVEVTTRGRRAAAKLLDVRIGHLQRALAAWTTAELDELDGLLTRFVVDLVTTPTDD</sequence>
<dbReference type="PANTHER" id="PTHR33164:SF57">
    <property type="entry name" value="MARR-FAMILY TRANSCRIPTIONAL REGULATOR"/>
    <property type="match status" value="1"/>
</dbReference>
<evidence type="ECO:0000313" key="3">
    <source>
        <dbReference type="Proteomes" id="UP000022835"/>
    </source>
</evidence>
<evidence type="ECO:0000313" key="2">
    <source>
        <dbReference type="EMBL" id="KDF02392.1"/>
    </source>
</evidence>
<gene>
    <name evidence="2" type="ORF">Y900_026515</name>
</gene>
<dbReference type="SUPFAM" id="SSF46785">
    <property type="entry name" value="Winged helix' DNA-binding domain"/>
    <property type="match status" value="1"/>
</dbReference>
<protein>
    <submittedName>
        <fullName evidence="2">MarR family transcriptional regulator</fullName>
    </submittedName>
</protein>
<dbReference type="PANTHER" id="PTHR33164">
    <property type="entry name" value="TRANSCRIPTIONAL REGULATOR, MARR FAMILY"/>
    <property type="match status" value="1"/>
</dbReference>
<dbReference type="InterPro" id="IPR000835">
    <property type="entry name" value="HTH_MarR-typ"/>
</dbReference>
<dbReference type="Gene3D" id="1.10.10.10">
    <property type="entry name" value="Winged helix-like DNA-binding domain superfamily/Winged helix DNA-binding domain"/>
    <property type="match status" value="1"/>
</dbReference>
<proteinExistence type="predicted"/>
<dbReference type="InterPro" id="IPR039422">
    <property type="entry name" value="MarR/SlyA-like"/>
</dbReference>
<accession>A0A064CRW2</accession>
<dbReference type="InterPro" id="IPR036390">
    <property type="entry name" value="WH_DNA-bd_sf"/>
</dbReference>
<keyword evidence="3" id="KW-1185">Reference proteome</keyword>
<dbReference type="PROSITE" id="PS50995">
    <property type="entry name" value="HTH_MARR_2"/>
    <property type="match status" value="1"/>
</dbReference>
<dbReference type="InterPro" id="IPR036388">
    <property type="entry name" value="WH-like_DNA-bd_sf"/>
</dbReference>
<dbReference type="AlphaFoldDB" id="A0A064CRW2"/>
<evidence type="ECO:0000259" key="1">
    <source>
        <dbReference type="PROSITE" id="PS50995"/>
    </source>
</evidence>
<comment type="caution">
    <text evidence="2">The sequence shown here is derived from an EMBL/GenBank/DDBJ whole genome shotgun (WGS) entry which is preliminary data.</text>
</comment>
<organism evidence="2 3">
    <name type="scientific">Mycolicibacterium aromaticivorans JS19b1 = JCM 16368</name>
    <dbReference type="NCBI Taxonomy" id="1440774"/>
    <lineage>
        <taxon>Bacteria</taxon>
        <taxon>Bacillati</taxon>
        <taxon>Actinomycetota</taxon>
        <taxon>Actinomycetes</taxon>
        <taxon>Mycobacteriales</taxon>
        <taxon>Mycobacteriaceae</taxon>
        <taxon>Mycolicibacterium</taxon>
    </lineage>
</organism>
<feature type="domain" description="HTH marR-type" evidence="1">
    <location>
        <begin position="10"/>
        <end position="146"/>
    </location>
</feature>
<dbReference type="Pfam" id="PF01047">
    <property type="entry name" value="MarR"/>
    <property type="match status" value="1"/>
</dbReference>
<dbReference type="RefSeq" id="WP_036345269.1">
    <property type="nucleotide sequence ID" value="NZ_JALN02000001.1"/>
</dbReference>
<dbReference type="eggNOG" id="COG1846">
    <property type="taxonomic scope" value="Bacteria"/>
</dbReference>